<gene>
    <name evidence="2" type="ORF">GSCOC_T00040532001</name>
</gene>
<dbReference type="STRING" id="49390.A0A068V0F7"/>
<proteinExistence type="predicted"/>
<reference evidence="3" key="1">
    <citation type="journal article" date="2014" name="Science">
        <title>The coffee genome provides insight into the convergent evolution of caffeine biosynthesis.</title>
        <authorList>
            <person name="Denoeud F."/>
            <person name="Carretero-Paulet L."/>
            <person name="Dereeper A."/>
            <person name="Droc G."/>
            <person name="Guyot R."/>
            <person name="Pietrella M."/>
            <person name="Zheng C."/>
            <person name="Alberti A."/>
            <person name="Anthony F."/>
            <person name="Aprea G."/>
            <person name="Aury J.M."/>
            <person name="Bento P."/>
            <person name="Bernard M."/>
            <person name="Bocs S."/>
            <person name="Campa C."/>
            <person name="Cenci A."/>
            <person name="Combes M.C."/>
            <person name="Crouzillat D."/>
            <person name="Da Silva C."/>
            <person name="Daddiego L."/>
            <person name="De Bellis F."/>
            <person name="Dussert S."/>
            <person name="Garsmeur O."/>
            <person name="Gayraud T."/>
            <person name="Guignon V."/>
            <person name="Jahn K."/>
            <person name="Jamilloux V."/>
            <person name="Joet T."/>
            <person name="Labadie K."/>
            <person name="Lan T."/>
            <person name="Leclercq J."/>
            <person name="Lepelley M."/>
            <person name="Leroy T."/>
            <person name="Li L.T."/>
            <person name="Librado P."/>
            <person name="Lopez L."/>
            <person name="Munoz A."/>
            <person name="Noel B."/>
            <person name="Pallavicini A."/>
            <person name="Perrotta G."/>
            <person name="Poncet V."/>
            <person name="Pot D."/>
            <person name="Priyono X."/>
            <person name="Rigoreau M."/>
            <person name="Rouard M."/>
            <person name="Rozas J."/>
            <person name="Tranchant-Dubreuil C."/>
            <person name="VanBuren R."/>
            <person name="Zhang Q."/>
            <person name="Andrade A.C."/>
            <person name="Argout X."/>
            <person name="Bertrand B."/>
            <person name="de Kochko A."/>
            <person name="Graziosi G."/>
            <person name="Henry R.J."/>
            <person name="Jayarama X."/>
            <person name="Ming R."/>
            <person name="Nagai C."/>
            <person name="Rounsley S."/>
            <person name="Sankoff D."/>
            <person name="Giuliano G."/>
            <person name="Albert V.A."/>
            <person name="Wincker P."/>
            <person name="Lashermes P."/>
        </authorList>
    </citation>
    <scope>NUCLEOTIDE SEQUENCE [LARGE SCALE GENOMIC DNA]</scope>
    <source>
        <strain evidence="3">cv. DH200-94</strain>
    </source>
</reference>
<name>A0A068V0F7_COFCA</name>
<dbReference type="InParanoid" id="A0A068V0F7"/>
<keyword evidence="1" id="KW-0472">Membrane</keyword>
<feature type="transmembrane region" description="Helical" evidence="1">
    <location>
        <begin position="44"/>
        <end position="63"/>
    </location>
</feature>
<organism evidence="2 3">
    <name type="scientific">Coffea canephora</name>
    <name type="common">Robusta coffee</name>
    <dbReference type="NCBI Taxonomy" id="49390"/>
    <lineage>
        <taxon>Eukaryota</taxon>
        <taxon>Viridiplantae</taxon>
        <taxon>Streptophyta</taxon>
        <taxon>Embryophyta</taxon>
        <taxon>Tracheophyta</taxon>
        <taxon>Spermatophyta</taxon>
        <taxon>Magnoliopsida</taxon>
        <taxon>eudicotyledons</taxon>
        <taxon>Gunneridae</taxon>
        <taxon>Pentapetalae</taxon>
        <taxon>asterids</taxon>
        <taxon>lamiids</taxon>
        <taxon>Gentianales</taxon>
        <taxon>Rubiaceae</taxon>
        <taxon>Ixoroideae</taxon>
        <taxon>Gardenieae complex</taxon>
        <taxon>Bertiereae - Coffeeae clade</taxon>
        <taxon>Coffeeae</taxon>
        <taxon>Coffea</taxon>
    </lineage>
</organism>
<sequence length="154" mass="17748">MAISAICNLCTTDSILENLAARMTEVLIKCHSSILSNDFVMVHWFNWFNQLSQMVIPFFLYIFTKTMKKKYIRETRTVCCLTLIIYVSNFLHKIGKYMHYFLRFVYTEGSWEISYKFSIVSVVAGLVESHPISTKLDDDLTVPLSSAVVGSCKF</sequence>
<evidence type="ECO:0000256" key="1">
    <source>
        <dbReference type="SAM" id="Phobius"/>
    </source>
</evidence>
<keyword evidence="3" id="KW-1185">Reference proteome</keyword>
<dbReference type="EMBL" id="HG739165">
    <property type="protein sequence ID" value="CDP14245.1"/>
    <property type="molecule type" value="Genomic_DNA"/>
</dbReference>
<evidence type="ECO:0000313" key="3">
    <source>
        <dbReference type="Proteomes" id="UP000295252"/>
    </source>
</evidence>
<protein>
    <submittedName>
        <fullName evidence="2">Uncharacterized protein</fullName>
    </submittedName>
</protein>
<dbReference type="Gramene" id="CDP14245">
    <property type="protein sequence ID" value="CDP14245"/>
    <property type="gene ID" value="GSCOC_T00040532001"/>
</dbReference>
<accession>A0A068V0F7</accession>
<dbReference type="AlphaFoldDB" id="A0A068V0F7"/>
<keyword evidence="1" id="KW-0812">Transmembrane</keyword>
<keyword evidence="1" id="KW-1133">Transmembrane helix</keyword>
<dbReference type="Proteomes" id="UP000295252">
    <property type="component" value="Chromosome VIII"/>
</dbReference>
<dbReference type="PhylomeDB" id="A0A068V0F7"/>
<evidence type="ECO:0000313" key="2">
    <source>
        <dbReference type="EMBL" id="CDP14245.1"/>
    </source>
</evidence>